<evidence type="ECO:0000313" key="3">
    <source>
        <dbReference type="EMBL" id="KYF81205.1"/>
    </source>
</evidence>
<dbReference type="GO" id="GO:0003700">
    <property type="term" value="F:DNA-binding transcription factor activity"/>
    <property type="evidence" value="ECO:0007669"/>
    <property type="project" value="TreeGrafter"/>
</dbReference>
<dbReference type="InterPro" id="IPR013096">
    <property type="entry name" value="Cupin_2"/>
</dbReference>
<dbReference type="Proteomes" id="UP000075515">
    <property type="component" value="Unassembled WGS sequence"/>
</dbReference>
<dbReference type="InterPro" id="IPR001387">
    <property type="entry name" value="Cro/C1-type_HTH"/>
</dbReference>
<dbReference type="AlphaFoldDB" id="A0A150S224"/>
<accession>A0A150S224</accession>
<dbReference type="PANTHER" id="PTHR46797:SF1">
    <property type="entry name" value="METHYLPHOSPHONATE SYNTHASE"/>
    <property type="match status" value="1"/>
</dbReference>
<dbReference type="Gene3D" id="1.10.260.40">
    <property type="entry name" value="lambda repressor-like DNA-binding domains"/>
    <property type="match status" value="1"/>
</dbReference>
<protein>
    <recommendedName>
        <fullName evidence="2">HTH cro/C1-type domain-containing protein</fullName>
    </recommendedName>
</protein>
<dbReference type="Pfam" id="PF07883">
    <property type="entry name" value="Cupin_2"/>
    <property type="match status" value="1"/>
</dbReference>
<dbReference type="PROSITE" id="PS50943">
    <property type="entry name" value="HTH_CROC1"/>
    <property type="match status" value="1"/>
</dbReference>
<dbReference type="CDD" id="cd02209">
    <property type="entry name" value="cupin_XRE_C"/>
    <property type="match status" value="1"/>
</dbReference>
<name>A0A150S224_SORCE</name>
<proteinExistence type="predicted"/>
<dbReference type="SUPFAM" id="SSF47413">
    <property type="entry name" value="lambda repressor-like DNA-binding domains"/>
    <property type="match status" value="1"/>
</dbReference>
<dbReference type="EMBL" id="JEMC01003454">
    <property type="protein sequence ID" value="KYF81205.1"/>
    <property type="molecule type" value="Genomic_DNA"/>
</dbReference>
<dbReference type="InterPro" id="IPR014710">
    <property type="entry name" value="RmlC-like_jellyroll"/>
</dbReference>
<evidence type="ECO:0000256" key="1">
    <source>
        <dbReference type="ARBA" id="ARBA00023125"/>
    </source>
</evidence>
<keyword evidence="1" id="KW-0238">DNA-binding</keyword>
<dbReference type="Gene3D" id="2.60.120.10">
    <property type="entry name" value="Jelly Rolls"/>
    <property type="match status" value="1"/>
</dbReference>
<dbReference type="CDD" id="cd00093">
    <property type="entry name" value="HTH_XRE"/>
    <property type="match status" value="1"/>
</dbReference>
<organism evidence="3 4">
    <name type="scientific">Sorangium cellulosum</name>
    <name type="common">Polyangium cellulosum</name>
    <dbReference type="NCBI Taxonomy" id="56"/>
    <lineage>
        <taxon>Bacteria</taxon>
        <taxon>Pseudomonadati</taxon>
        <taxon>Myxococcota</taxon>
        <taxon>Polyangia</taxon>
        <taxon>Polyangiales</taxon>
        <taxon>Polyangiaceae</taxon>
        <taxon>Sorangium</taxon>
    </lineage>
</organism>
<sequence length="194" mass="20955">MAPQDSSSALTGIVGANLRRLRTKRGLSLERLAKASSVSRAMLSQIELGQSTPTINVLWKIARALGVPFSALISDQSIGGTALIPAARAKVLTSHDGSFTSRALFPFDVPRTVEFYELKLAPLATEQADPHPPGTLENLVVTTGTLEMIVGAERHLLATGDAILFEADVPHQYRNPTKQEVIMYLVMTYVEKTG</sequence>
<dbReference type="InterPro" id="IPR011051">
    <property type="entry name" value="RmlC_Cupin_sf"/>
</dbReference>
<dbReference type="Pfam" id="PF01381">
    <property type="entry name" value="HTH_3"/>
    <property type="match status" value="1"/>
</dbReference>
<dbReference type="PANTHER" id="PTHR46797">
    <property type="entry name" value="HTH-TYPE TRANSCRIPTIONAL REGULATOR"/>
    <property type="match status" value="1"/>
</dbReference>
<dbReference type="SUPFAM" id="SSF51182">
    <property type="entry name" value="RmlC-like cupins"/>
    <property type="match status" value="1"/>
</dbReference>
<comment type="caution">
    <text evidence="3">The sequence shown here is derived from an EMBL/GenBank/DDBJ whole genome shotgun (WGS) entry which is preliminary data.</text>
</comment>
<dbReference type="InterPro" id="IPR010982">
    <property type="entry name" value="Lambda_DNA-bd_dom_sf"/>
</dbReference>
<evidence type="ECO:0000259" key="2">
    <source>
        <dbReference type="PROSITE" id="PS50943"/>
    </source>
</evidence>
<dbReference type="SMART" id="SM00530">
    <property type="entry name" value="HTH_XRE"/>
    <property type="match status" value="1"/>
</dbReference>
<dbReference type="GO" id="GO:0005829">
    <property type="term" value="C:cytosol"/>
    <property type="evidence" value="ECO:0007669"/>
    <property type="project" value="TreeGrafter"/>
</dbReference>
<reference evidence="3 4" key="1">
    <citation type="submission" date="2014-02" db="EMBL/GenBank/DDBJ databases">
        <title>The small core and large imbalanced accessory genome model reveals a collaborative survival strategy of Sorangium cellulosum strains in nature.</title>
        <authorList>
            <person name="Han K."/>
            <person name="Peng R."/>
            <person name="Blom J."/>
            <person name="Li Y.-Z."/>
        </authorList>
    </citation>
    <scope>NUCLEOTIDE SEQUENCE [LARGE SCALE GENOMIC DNA]</scope>
    <source>
        <strain evidence="3 4">So0149</strain>
    </source>
</reference>
<gene>
    <name evidence="3" type="ORF">BE18_06245</name>
</gene>
<evidence type="ECO:0000313" key="4">
    <source>
        <dbReference type="Proteomes" id="UP000075515"/>
    </source>
</evidence>
<dbReference type="GO" id="GO:0003677">
    <property type="term" value="F:DNA binding"/>
    <property type="evidence" value="ECO:0007669"/>
    <property type="project" value="UniProtKB-KW"/>
</dbReference>
<dbReference type="InterPro" id="IPR050807">
    <property type="entry name" value="TransReg_Diox_bact_type"/>
</dbReference>
<feature type="domain" description="HTH cro/C1-type" evidence="2">
    <location>
        <begin position="18"/>
        <end position="72"/>
    </location>
</feature>